<dbReference type="PROSITE" id="PS52019">
    <property type="entry name" value="PKS_MFAS_DH"/>
    <property type="match status" value="1"/>
</dbReference>
<proteinExistence type="inferred from homology"/>
<evidence type="ECO:0000256" key="2">
    <source>
        <dbReference type="ARBA" id="ARBA00022553"/>
    </source>
</evidence>
<keyword evidence="5" id="KW-0808">Transferase</keyword>
<dbReference type="Pfam" id="PF00109">
    <property type="entry name" value="ketoacyl-synt"/>
    <property type="match status" value="1"/>
</dbReference>
<dbReference type="Gene3D" id="3.40.47.10">
    <property type="match status" value="1"/>
</dbReference>
<dbReference type="SUPFAM" id="SSF53335">
    <property type="entry name" value="S-adenosyl-L-methionine-dependent methyltransferases"/>
    <property type="match status" value="1"/>
</dbReference>
<dbReference type="InterPro" id="IPR014031">
    <property type="entry name" value="Ketoacyl_synth_C"/>
</dbReference>
<dbReference type="InterPro" id="IPR042099">
    <property type="entry name" value="ANL_N_sf"/>
</dbReference>
<dbReference type="InterPro" id="IPR013217">
    <property type="entry name" value="Methyltransf_12"/>
</dbReference>
<feature type="compositionally biased region" description="Polar residues" evidence="10">
    <location>
        <begin position="2507"/>
        <end position="2544"/>
    </location>
</feature>
<feature type="region of interest" description="C-terminal hotdog fold" evidence="9">
    <location>
        <begin position="1107"/>
        <end position="1259"/>
    </location>
</feature>
<dbReference type="Proteomes" id="UP000053317">
    <property type="component" value="Unassembled WGS sequence"/>
</dbReference>
<dbReference type="Gene3D" id="3.10.129.110">
    <property type="entry name" value="Polyketide synthase dehydratase"/>
    <property type="match status" value="1"/>
</dbReference>
<dbReference type="SMART" id="SM00826">
    <property type="entry name" value="PKS_DH"/>
    <property type="match status" value="1"/>
</dbReference>
<feature type="domain" description="PKS/mFAS DH" evidence="13">
    <location>
        <begin position="956"/>
        <end position="1259"/>
    </location>
</feature>
<dbReference type="Gene3D" id="3.40.50.150">
    <property type="entry name" value="Vaccinia Virus protein VP39"/>
    <property type="match status" value="1"/>
</dbReference>
<reference evidence="14 15" key="2">
    <citation type="submission" date="2015-05" db="EMBL/GenBank/DDBJ databases">
        <authorList>
            <person name="Morales-Cruz A."/>
            <person name="Amrine K.C."/>
            <person name="Cantu D."/>
        </authorList>
    </citation>
    <scope>NUCLEOTIDE SEQUENCE [LARGE SCALE GENOMIC DNA]</scope>
    <source>
        <strain evidence="14">UCRPC4</strain>
    </source>
</reference>
<dbReference type="CDD" id="cd19532">
    <property type="entry name" value="C_PKS-NRPS"/>
    <property type="match status" value="1"/>
</dbReference>
<keyword evidence="1" id="KW-0596">Phosphopantetheine</keyword>
<dbReference type="Gene3D" id="3.30.559.30">
    <property type="entry name" value="Nonribosomal peptide synthetase, condensation domain"/>
    <property type="match status" value="1"/>
</dbReference>
<protein>
    <submittedName>
        <fullName evidence="14">Putative pks-nrps protein</fullName>
    </submittedName>
</protein>
<dbReference type="Pfam" id="PF00698">
    <property type="entry name" value="Acyl_transf_1"/>
    <property type="match status" value="1"/>
</dbReference>
<dbReference type="GO" id="GO:0016874">
    <property type="term" value="F:ligase activity"/>
    <property type="evidence" value="ECO:0007669"/>
    <property type="project" value="UniProtKB-KW"/>
</dbReference>
<dbReference type="InterPro" id="IPR049900">
    <property type="entry name" value="PKS_mFAS_DH"/>
</dbReference>
<evidence type="ECO:0000256" key="10">
    <source>
        <dbReference type="SAM" id="MobiDB-lite"/>
    </source>
</evidence>
<evidence type="ECO:0000256" key="9">
    <source>
        <dbReference type="PROSITE-ProRule" id="PRU01363"/>
    </source>
</evidence>
<dbReference type="PROSITE" id="PS50075">
    <property type="entry name" value="CARRIER"/>
    <property type="match status" value="1"/>
</dbReference>
<evidence type="ECO:0000313" key="14">
    <source>
        <dbReference type="EMBL" id="KKY25511.1"/>
    </source>
</evidence>
<dbReference type="InterPro" id="IPR013120">
    <property type="entry name" value="FAR_NAD-bd"/>
</dbReference>
<dbReference type="InterPro" id="IPR000873">
    <property type="entry name" value="AMP-dep_synth/lig_dom"/>
</dbReference>
<dbReference type="InterPro" id="IPR016036">
    <property type="entry name" value="Malonyl_transacylase_ACP-bd"/>
</dbReference>
<dbReference type="Pfam" id="PF21089">
    <property type="entry name" value="PKS_DH_N"/>
    <property type="match status" value="1"/>
</dbReference>
<dbReference type="InterPro" id="IPR029063">
    <property type="entry name" value="SAM-dependent_MTases_sf"/>
</dbReference>
<dbReference type="SMART" id="SM00823">
    <property type="entry name" value="PKS_PP"/>
    <property type="match status" value="1"/>
</dbReference>
<dbReference type="Pfam" id="PF16197">
    <property type="entry name" value="KAsynt_C_assoc"/>
    <property type="match status" value="1"/>
</dbReference>
<dbReference type="Pfam" id="PF00550">
    <property type="entry name" value="PP-binding"/>
    <property type="match status" value="1"/>
</dbReference>
<keyword evidence="15" id="KW-1185">Reference proteome</keyword>
<dbReference type="InterPro" id="IPR036736">
    <property type="entry name" value="ACP-like_sf"/>
</dbReference>
<dbReference type="InterPro" id="IPR036291">
    <property type="entry name" value="NAD(P)-bd_dom_sf"/>
</dbReference>
<dbReference type="InterPro" id="IPR049551">
    <property type="entry name" value="PKS_DH_C"/>
</dbReference>
<dbReference type="InterPro" id="IPR018201">
    <property type="entry name" value="Ketoacyl_synth_AS"/>
</dbReference>
<dbReference type="PANTHER" id="PTHR43775:SF20">
    <property type="entry name" value="HYBRID PKS-NRPS SYNTHETASE APDA"/>
    <property type="match status" value="1"/>
</dbReference>
<feature type="domain" description="Ketosynthase family 3 (KS3)" evidence="12">
    <location>
        <begin position="3"/>
        <end position="443"/>
    </location>
</feature>
<dbReference type="InterPro" id="IPR016035">
    <property type="entry name" value="Acyl_Trfase/lysoPLipase"/>
</dbReference>
<dbReference type="EMBL" id="LCWF01000041">
    <property type="protein sequence ID" value="KKY25511.1"/>
    <property type="molecule type" value="Genomic_DNA"/>
</dbReference>
<dbReference type="InterPro" id="IPR045851">
    <property type="entry name" value="AMP-bd_C_sf"/>
</dbReference>
<dbReference type="OrthoDB" id="329835at2759"/>
<dbReference type="InterPro" id="IPR032821">
    <property type="entry name" value="PKS_assoc"/>
</dbReference>
<dbReference type="CDD" id="cd05930">
    <property type="entry name" value="A_NRPS"/>
    <property type="match status" value="1"/>
</dbReference>
<dbReference type="NCBIfam" id="TIGR01733">
    <property type="entry name" value="AA-adenyl-dom"/>
    <property type="match status" value="1"/>
</dbReference>
<evidence type="ECO:0000256" key="8">
    <source>
        <dbReference type="ARBA" id="ARBA00029443"/>
    </source>
</evidence>
<dbReference type="SMART" id="SM00822">
    <property type="entry name" value="PKS_KR"/>
    <property type="match status" value="1"/>
</dbReference>
<dbReference type="GO" id="GO:0004315">
    <property type="term" value="F:3-oxoacyl-[acyl-carrier-protein] synthase activity"/>
    <property type="evidence" value="ECO:0007669"/>
    <property type="project" value="InterPro"/>
</dbReference>
<dbReference type="InterPro" id="IPR042104">
    <property type="entry name" value="PKS_dehydratase_sf"/>
</dbReference>
<organism evidence="14 15">
    <name type="scientific">Phaeomoniella chlamydospora</name>
    <name type="common">Phaeoacremonium chlamydosporum</name>
    <dbReference type="NCBI Taxonomy" id="158046"/>
    <lineage>
        <taxon>Eukaryota</taxon>
        <taxon>Fungi</taxon>
        <taxon>Dikarya</taxon>
        <taxon>Ascomycota</taxon>
        <taxon>Pezizomycotina</taxon>
        <taxon>Eurotiomycetes</taxon>
        <taxon>Chaetothyriomycetidae</taxon>
        <taxon>Phaeomoniellales</taxon>
        <taxon>Phaeomoniellaceae</taxon>
        <taxon>Phaeomoniella</taxon>
    </lineage>
</organism>
<evidence type="ECO:0000256" key="5">
    <source>
        <dbReference type="ARBA" id="ARBA00022679"/>
    </source>
</evidence>
<dbReference type="SUPFAM" id="SSF51735">
    <property type="entry name" value="NAD(P)-binding Rossmann-fold domains"/>
    <property type="match status" value="2"/>
</dbReference>
<dbReference type="InterPro" id="IPR009081">
    <property type="entry name" value="PP-bd_ACP"/>
</dbReference>
<dbReference type="SUPFAM" id="SSF56801">
    <property type="entry name" value="Acetyl-CoA synthetase-like"/>
    <property type="match status" value="1"/>
</dbReference>
<dbReference type="GO" id="GO:0031177">
    <property type="term" value="F:phosphopantetheine binding"/>
    <property type="evidence" value="ECO:0007669"/>
    <property type="project" value="InterPro"/>
</dbReference>
<keyword evidence="6" id="KW-0677">Repeat</keyword>
<dbReference type="Pfam" id="PF00501">
    <property type="entry name" value="AMP-binding"/>
    <property type="match status" value="1"/>
</dbReference>
<dbReference type="GO" id="GO:0004312">
    <property type="term" value="F:fatty acid synthase activity"/>
    <property type="evidence" value="ECO:0007669"/>
    <property type="project" value="TreeGrafter"/>
</dbReference>
<sequence length="3975" mass="438862">MMKEPIAVVGSACRFPGGADSPSKLWDLLRDPRDVLGEFPVEGKDTLDRLNLSNFHNVNGEHHGSTDVKDKSYLLSEDIRLFDASFFSISPLEADGLDPQQRLLLETVYEAFESAGCTLQQVQGSQTSVFAGLMTADYYDVQLRDTETLPRYNLTGTARSFVSNRISYFFDLKGESMTIDTACSSSLVALHQAVQSLRSGHSTASIVAGSNVILDPPMYIAESNLHMLSPTSRSRMWDRSADGYARGEGIAAMYLKTLSQALKDGDHIECVVRETAINSDGRTKGITMPSSEAQSALIRQTYRNAGLDPLTDRPQYFECHGTGTLAGDPVEARAIKEAFFPGNSIGNFDVEKLFVGSIKTVVGHSEGAAGLAAVMKVSLALQNKTIPPNMHFFELNPAIEPFYDRLEVATKAMPWPTRSGCPLRASVNSFGLGGTNAHAIIECYNPSVQQSAGIHEAQSSNDTFVGPLTFSAKSSSSLTATVRDHLEYIKEHPETNLRDLTSILQTKRNDFPFKTFFSGATSQRLLDFMEKYVQSADGGLGGDVGAQGSANNSNEIPGTLGIFTGQGAQWPSMSRGLIETCRLFRESIDLCEASLAALPAADTPDWSLRKELLKDESSSRLSEAALSQPLCTAVQIGMVDLLRAAGIKLDAVVGHSSGEIAAAYAAGYLSAHDAIRIAYYRGFHARLAAGENGKPGAMMAAGLSFEDALSLCAERPFAGRISVAASNSTTIVTLSGDKDAINEAKNLFDEKKTFSRLLNVDTAYHSHHMLPCADPYLQSLKACNIQIKEPRSDCVWVSSVYEDREALEETLCDDLTGKYWVDNMIKPVLFSQAVEYSLWNGGPFNVAVEMGPHPALKGPATQTIKSATGATIPYANFMRRGDHELEAFSGGVGYVWSHLGPSYVDFSGYRRAFDEPGSPEPKLLKNLPTYAWDHKKPHWRESRISRNYRLRNHGAHELLGRRVFDDSSYEMRWRNILRLSELPWLRGHDFQGQVLFPGAAYVAMALEAARAIASGRSIKLIEVKDMSILRALTIDEHHPGVETMFTVKFVGQDVRVRDDAMLEADFACYVCTDDTSSLETRCLGRIVLHLGASSVNDLPPRAQERSDLVPLDVDRWAASLVNVGLNYTGLFKGITTGKRTMNHATATASWLEVDVGNEFLIHPGILDVGFQTMFAAHCSPASGTLWSPYLPVKMGRLVMNPNINYQTSFGELKYEFDAFITGSSINSLVGDLNYYDAQNKTGIQIEGLVLRSFSEWKPTNDRLLFSKTEWDIDVNGGFETLLEKGKDFGDIELVEAIERTALYYFRTLMDAISPSEIQGFRWHFQKFLEAVDVCLSQVRSGEHPVVQTEWQKDTRDDIMQMKERFPGQIDLQLAHSIGENLVKVVRGEEQMLEIMLEDDMLNRLYMEGCGFSELNWYIGQVVKRIAYKYPRMKVFEIGAGTGGTTRSVLDAIGSTYSSWTYTDISSGFFEKASEKFKDHKGKFNFKVLDIEKDILEQGFETEGYDMIIAANVLHATRNMSNTLQHTRSLLKPGGFLVLMEVTGDLLRLPFLMGGLPGWWLGYDEGRIRGPGISPVEWNDLLQATGFSGVEHVIHDVPDPIKHSCSVIVSQAVDETFSMLREPLASSHLIPQEDHLLLIGGKTLSISKVVNESKRLLSIWNGRMTVVNTIDDLGRNPLPPRVSVISLTDLDKPIFSDYTSSSRLAILQDLFSKCKNVLWITSGRLAKDPYANMMVGLGRALRSEMPQMNLQFLDFANRSEINSRTIVNAFLRLVVLNSTGYKDDKLLWTQEHEIVLRGEEVLIPRIMLDETINNRFNATKRLVTKTVSPGTKDIELASEKDTYILVDANPLSTRKSASGRIELSLQYSVALTSGPTGQYVLGFGTETETSKQMLAIFESHKSSVQILPSNTYTLDKPESCDAKIIQNVATKLLARAFLFNINSRGSLLVYDAEESLAEAISCLAELTAQPVTFATSKQDSIKDGWILIHPIASVRTIKNILPADITSLLTFTTSDYSKIQRCLPQDCEVRLLDTPLLGHLISTFSGGKLLYDAYTEATNDPPHNDSQINGGIIRLSDISGTSIHDTFYPRVIDWTQRDNLVAHVRPLQTNDLFSSAKTYFMVGLTGELGQSLCRWMINNGARYIVLASRNASVGLRWLEEMRALGAIIKVYKLDVTSRESIHLVYEDIVKILPPIAGVCNGAMVLSDKLFIDMNAETLNNTLQPKVDGTKYLDELFSHASLDFFILFSSLATVVGNGGQSNYHAANMFMESLAAQRRERGLSASVISIGMVVDVGYVQRAGRKIEDHLRKLFYRPLSESDVHHLFAEAVLTSSPDSKRNEIIHLGLQPFVDSPDAKSRPPWYSNARFSHLISEEAALEEQSQSTSKTQNINEQLESASSEEAACSILLAAFAAKLEAIMQLTAGSVDVKIPLLDLGIDSLLAVEIRTWFLKEAHVAVPVLRLLSGDSATEICSEAIKKYLGSKIGKTTNIARDSATKAEPVDVVEDTGATNAESATTSSNEQSGMQTSDSDSEPTKSNSSVSSDPQENREIKETDLLKPVSPSSMKRVGKMSYAQSRMWFLRNYIKDPTFFNIAVAYDIKGNLQVPRLKRALETVLTHHEALRTCFFARPGTGELLQGVLDLHPNLLKHVQAPKEEDFEREFHELKYHDWKLEQGETFRATLLSRGPNFHTIIFGYHHISIDAISLRIFLRDLNPAYQMRPLKPIGKEYLDFATAQAKAVENGEFEEELQFWKKELSPLPDVLPLLPFSRIKARKATENYNCHTATREIDASIVSGIKTASRTLKITPFHFHLATLQVLFSKLTDAQDFCIGIADANRTEESFAETVGFFLNLLPLRFQVNKDKFFRDIAKRTATKAFAALEKSSVPLDLVLDSLDVPRSSSFTPLFQVAFNYRMGQGDMMQTPLGDCQLQLNRVEDAKNTYDLAFNVLQSPTGSCILEVTSRDYLYSPEAAKLVLDVYVNLLKELSSNTSLRVGEAPLFGANDTNMQLIDTGCGQQRQFDWPGTLTQRFDDICAKHPNDIAVRYGGVSLTYSGLASKSLSIAATLLDIDVKPGSRVAVLCEPSSDTVASLLAILRVGCVYVPLDQSLPKARQAAMLESCKAAVLLCHGPTLSAASDLSYSEGVIINVQDVEIHHSRQVDRLDSGDSPAFLLYTSGSTGTPKGTLLAQRGFINYLASKAERLSLGQEVVLQQSSTGFDMSIAQIFNALGHGGALIMVPQSMRGDPVAITQLMLQERVTFTIGTPSEYLMLLRYGNEYLRRYSAWRHCCLGGEAVTKQLKDAFRLLEAPQLVLTNCYGPTEISAATSFETVDLGASDDIASDDYTPVGKAIPNTSIFIVDDAGKAVPVGFPGEICVSGVGVALEYWTSPELTKAKFTESPFDSYEDSILGYTKMYKTGDKGRLLEDGTLLYMGRQDGDTSIKLRGLRIDLDDVANAIVQTADGVLSDAVVTVRGDPQFLVAHVVPAPGQHPSGSELRLLVKKLPLPQYMCPAVLVTLHRLPFSLNGKVDRKVLQSLELPDTDLEEKSHDRLTLPEAELKLLWENLLQQLNLEQCLGPDSDFFMGAIKENMGVTLPLLDLYQNCTLSKMADRVTSLKGQQPKRKALDWDAEACIPLSMLDDLRRKQGKNVKDHDIEVLLTGSTSFLGGSILRALIENTSIRKVHCIAVLPESEYRLPKSEKLVIYTGSLFNTALGLTQIDHSKLQSSVDLIIHAGAAGHCLNNYSSLNVPNVHSTKFLTALALPRRIPVHYISSGRVTLLSGKTMLSPGSVSSYLPAIDGSEGFTATKWTSERFLENVSRKGSDLDISIHRPCAVVGDEAPNEDALNALIRYSVIMRTVPRFENFEGYFDFEDVNVVAKKIIDDALPQSSTLTSDTATADNPRTLKFRHHSSGKKVPVGGFRGHLEGIHGGGFQEVDLSEWVEMARLHGIEEVIASYVMAVVEKGQKYSFPYMGQTEP</sequence>
<dbReference type="Gene3D" id="3.30.300.30">
    <property type="match status" value="1"/>
</dbReference>
<feature type="compositionally biased region" description="Basic and acidic residues" evidence="10">
    <location>
        <begin position="2545"/>
        <end position="2555"/>
    </location>
</feature>
<dbReference type="InterPro" id="IPR014030">
    <property type="entry name" value="Ketoacyl_synth_N"/>
</dbReference>
<dbReference type="GO" id="GO:0008168">
    <property type="term" value="F:methyltransferase activity"/>
    <property type="evidence" value="ECO:0007669"/>
    <property type="project" value="UniProtKB-KW"/>
</dbReference>
<name>A0A0G2ETN0_PHACM</name>
<feature type="domain" description="Carrier" evidence="11">
    <location>
        <begin position="2397"/>
        <end position="2478"/>
    </location>
</feature>
<dbReference type="InterPro" id="IPR014043">
    <property type="entry name" value="Acyl_transferase_dom"/>
</dbReference>
<dbReference type="Pfam" id="PF14765">
    <property type="entry name" value="PS-DH"/>
    <property type="match status" value="1"/>
</dbReference>
<evidence type="ECO:0000313" key="15">
    <source>
        <dbReference type="Proteomes" id="UP000053317"/>
    </source>
</evidence>
<dbReference type="InterPro" id="IPR016039">
    <property type="entry name" value="Thiolase-like"/>
</dbReference>
<dbReference type="Pfam" id="PF07993">
    <property type="entry name" value="NAD_binding_4"/>
    <property type="match status" value="1"/>
</dbReference>
<evidence type="ECO:0000256" key="3">
    <source>
        <dbReference type="ARBA" id="ARBA00022598"/>
    </source>
</evidence>
<dbReference type="Gene3D" id="1.10.1200.10">
    <property type="entry name" value="ACP-like"/>
    <property type="match status" value="1"/>
</dbReference>
<dbReference type="Pfam" id="PF02801">
    <property type="entry name" value="Ketoacyl-synt_C"/>
    <property type="match status" value="1"/>
</dbReference>
<evidence type="ECO:0000259" key="12">
    <source>
        <dbReference type="PROSITE" id="PS52004"/>
    </source>
</evidence>
<evidence type="ECO:0000256" key="1">
    <source>
        <dbReference type="ARBA" id="ARBA00022450"/>
    </source>
</evidence>
<dbReference type="InterPro" id="IPR013968">
    <property type="entry name" value="PKS_KR"/>
</dbReference>
<dbReference type="InterPro" id="IPR010071">
    <property type="entry name" value="AA_adenyl_dom"/>
</dbReference>
<dbReference type="SUPFAM" id="SSF52777">
    <property type="entry name" value="CoA-dependent acyltransferases"/>
    <property type="match status" value="2"/>
</dbReference>
<feature type="active site" description="Proton donor; for dehydratase activity" evidence="9">
    <location>
        <position position="1167"/>
    </location>
</feature>
<reference evidence="14 15" key="1">
    <citation type="submission" date="2015-05" db="EMBL/GenBank/DDBJ databases">
        <title>Distinctive expansion of gene families associated with plant cell wall degradation and secondary metabolism in the genomes of grapevine trunk pathogens.</title>
        <authorList>
            <person name="Lawrence D.P."/>
            <person name="Travadon R."/>
            <person name="Rolshausen P.E."/>
            <person name="Baumgartner K."/>
        </authorList>
    </citation>
    <scope>NUCLEOTIDE SEQUENCE [LARGE SCALE GENOMIC DNA]</scope>
    <source>
        <strain evidence="14">UCRPC4</strain>
    </source>
</reference>
<comment type="caution">
    <text evidence="14">The sequence shown here is derived from an EMBL/GenBank/DDBJ whole genome shotgun (WGS) entry which is preliminary data.</text>
</comment>
<feature type="region of interest" description="Disordered" evidence="10">
    <location>
        <begin position="2494"/>
        <end position="2562"/>
    </location>
</feature>
<comment type="similarity">
    <text evidence="8">In the C-terminal section; belongs to the NRP synthetase family.</text>
</comment>
<dbReference type="InterPro" id="IPR020806">
    <property type="entry name" value="PKS_PP-bd"/>
</dbReference>
<dbReference type="InterPro" id="IPR049552">
    <property type="entry name" value="PKS_DH_N"/>
</dbReference>
<dbReference type="InterPro" id="IPR020807">
    <property type="entry name" value="PKS_DH"/>
</dbReference>
<keyword evidence="4" id="KW-0489">Methyltransferase</keyword>
<dbReference type="Pfam" id="PF08659">
    <property type="entry name" value="KR"/>
    <property type="match status" value="1"/>
</dbReference>
<dbReference type="InterPro" id="IPR001242">
    <property type="entry name" value="Condensation_dom"/>
</dbReference>
<dbReference type="Pfam" id="PF08242">
    <property type="entry name" value="Methyltransf_12"/>
    <property type="match status" value="1"/>
</dbReference>
<dbReference type="SMART" id="SM00825">
    <property type="entry name" value="PKS_KS"/>
    <property type="match status" value="1"/>
</dbReference>
<dbReference type="GO" id="GO:0032259">
    <property type="term" value="P:methylation"/>
    <property type="evidence" value="ECO:0007669"/>
    <property type="project" value="UniProtKB-KW"/>
</dbReference>
<dbReference type="CDD" id="cd00833">
    <property type="entry name" value="PKS"/>
    <property type="match status" value="1"/>
</dbReference>
<dbReference type="SUPFAM" id="SSF52151">
    <property type="entry name" value="FabD/lysophospholipase-like"/>
    <property type="match status" value="1"/>
</dbReference>
<dbReference type="SUPFAM" id="SSF53901">
    <property type="entry name" value="Thiolase-like"/>
    <property type="match status" value="1"/>
</dbReference>
<feature type="active site" description="Proton acceptor; for dehydratase activity" evidence="9">
    <location>
        <position position="988"/>
    </location>
</feature>
<dbReference type="Gene3D" id="3.40.50.12780">
    <property type="entry name" value="N-terminal domain of ligase-like"/>
    <property type="match status" value="1"/>
</dbReference>
<dbReference type="SUPFAM" id="SSF55048">
    <property type="entry name" value="Probable ACP-binding domain of malonyl-CoA ACP transacylase"/>
    <property type="match status" value="1"/>
</dbReference>
<evidence type="ECO:0000256" key="4">
    <source>
        <dbReference type="ARBA" id="ARBA00022603"/>
    </source>
</evidence>
<dbReference type="InterPro" id="IPR050091">
    <property type="entry name" value="PKS_NRPS_Biosynth_Enz"/>
</dbReference>
<keyword evidence="7" id="KW-0511">Multifunctional enzyme</keyword>
<dbReference type="InterPro" id="IPR020845">
    <property type="entry name" value="AMP-binding_CS"/>
</dbReference>
<accession>A0A0G2ETN0</accession>
<dbReference type="PANTHER" id="PTHR43775">
    <property type="entry name" value="FATTY ACID SYNTHASE"/>
    <property type="match status" value="1"/>
</dbReference>
<evidence type="ECO:0000256" key="7">
    <source>
        <dbReference type="ARBA" id="ARBA00023268"/>
    </source>
</evidence>
<evidence type="ECO:0000259" key="11">
    <source>
        <dbReference type="PROSITE" id="PS50075"/>
    </source>
</evidence>
<dbReference type="GO" id="GO:0006633">
    <property type="term" value="P:fatty acid biosynthetic process"/>
    <property type="evidence" value="ECO:0007669"/>
    <property type="project" value="InterPro"/>
</dbReference>
<gene>
    <name evidence="14" type="ORF">UCRPC4_g01775</name>
</gene>
<evidence type="ECO:0000259" key="13">
    <source>
        <dbReference type="PROSITE" id="PS52019"/>
    </source>
</evidence>
<dbReference type="Gene3D" id="3.30.559.10">
    <property type="entry name" value="Chloramphenicol acetyltransferase-like domain"/>
    <property type="match status" value="1"/>
</dbReference>
<keyword evidence="2" id="KW-0597">Phosphoprotein</keyword>
<dbReference type="InterPro" id="IPR006162">
    <property type="entry name" value="Ppantetheine_attach_site"/>
</dbReference>
<dbReference type="PROSITE" id="PS52004">
    <property type="entry name" value="KS3_2"/>
    <property type="match status" value="1"/>
</dbReference>
<dbReference type="InterPro" id="IPR020841">
    <property type="entry name" value="PKS_Beta-ketoAc_synthase_dom"/>
</dbReference>
<dbReference type="Pfam" id="PF00668">
    <property type="entry name" value="Condensation"/>
    <property type="match status" value="1"/>
</dbReference>
<dbReference type="Gene3D" id="3.40.366.10">
    <property type="entry name" value="Malonyl-Coenzyme A Acyl Carrier Protein, domain 2"/>
    <property type="match status" value="1"/>
</dbReference>
<dbReference type="InterPro" id="IPR057326">
    <property type="entry name" value="KR_dom"/>
</dbReference>
<dbReference type="CDD" id="cd02440">
    <property type="entry name" value="AdoMet_MTases"/>
    <property type="match status" value="1"/>
</dbReference>
<dbReference type="PROSITE" id="PS00606">
    <property type="entry name" value="KS3_1"/>
    <property type="match status" value="1"/>
</dbReference>
<dbReference type="InterPro" id="IPR001227">
    <property type="entry name" value="Ac_transferase_dom_sf"/>
</dbReference>
<keyword evidence="3" id="KW-0436">Ligase</keyword>
<dbReference type="SUPFAM" id="SSF47336">
    <property type="entry name" value="ACP-like"/>
    <property type="match status" value="1"/>
</dbReference>
<dbReference type="GO" id="GO:0009403">
    <property type="term" value="P:toxin biosynthetic process"/>
    <property type="evidence" value="ECO:0007669"/>
    <property type="project" value="UniProtKB-ARBA"/>
</dbReference>
<dbReference type="SMART" id="SM00827">
    <property type="entry name" value="PKS_AT"/>
    <property type="match status" value="1"/>
</dbReference>
<dbReference type="PROSITE" id="PS00012">
    <property type="entry name" value="PHOSPHOPANTETHEINE"/>
    <property type="match status" value="1"/>
</dbReference>
<evidence type="ECO:0000256" key="6">
    <source>
        <dbReference type="ARBA" id="ARBA00022737"/>
    </source>
</evidence>
<feature type="region of interest" description="N-terminal hotdog fold" evidence="9">
    <location>
        <begin position="956"/>
        <end position="1093"/>
    </location>
</feature>
<dbReference type="Gene3D" id="3.40.50.720">
    <property type="entry name" value="NAD(P)-binding Rossmann-like Domain"/>
    <property type="match status" value="2"/>
</dbReference>
<dbReference type="InterPro" id="IPR023213">
    <property type="entry name" value="CAT-like_dom_sf"/>
</dbReference>
<dbReference type="PROSITE" id="PS00455">
    <property type="entry name" value="AMP_BINDING"/>
    <property type="match status" value="1"/>
</dbReference>